<dbReference type="Pfam" id="PF13480">
    <property type="entry name" value="Acetyltransf_6"/>
    <property type="match status" value="1"/>
</dbReference>
<dbReference type="OrthoDB" id="213519at2"/>
<dbReference type="STRING" id="1855283.SAMN05216382_2908"/>
<gene>
    <name evidence="2" type="ORF">SAMN05216382_2908</name>
</gene>
<evidence type="ECO:0000313" key="2">
    <source>
        <dbReference type="EMBL" id="SEL91086.1"/>
    </source>
</evidence>
<dbReference type="AlphaFoldDB" id="A0A1H7U338"/>
<organism evidence="2 3">
    <name type="scientific">Sphingomonas palmae</name>
    <dbReference type="NCBI Taxonomy" id="1855283"/>
    <lineage>
        <taxon>Bacteria</taxon>
        <taxon>Pseudomonadati</taxon>
        <taxon>Pseudomonadota</taxon>
        <taxon>Alphaproteobacteria</taxon>
        <taxon>Sphingomonadales</taxon>
        <taxon>Sphingomonadaceae</taxon>
        <taxon>Sphingomonas</taxon>
    </lineage>
</organism>
<protein>
    <submittedName>
        <fullName evidence="2">Acetyltransferase involved in cellulose biosynthesis, CelD/BcsL family</fullName>
    </submittedName>
</protein>
<dbReference type="SUPFAM" id="SSF55729">
    <property type="entry name" value="Acyl-CoA N-acyltransferases (Nat)"/>
    <property type="match status" value="1"/>
</dbReference>
<dbReference type="GO" id="GO:0016740">
    <property type="term" value="F:transferase activity"/>
    <property type="evidence" value="ECO:0007669"/>
    <property type="project" value="UniProtKB-KW"/>
</dbReference>
<dbReference type="InterPro" id="IPR016181">
    <property type="entry name" value="Acyl_CoA_acyltransferase"/>
</dbReference>
<evidence type="ECO:0000259" key="1">
    <source>
        <dbReference type="Pfam" id="PF13480"/>
    </source>
</evidence>
<proteinExistence type="predicted"/>
<accession>A0A1H7U338</accession>
<sequence>MPAAPPQADLMTERASIIDWQDVPAAAWDELARAAGTANPFYTREAVKACVALPEAQRPQVLLVWQGEMLAGALPIAIKRVRGLALCVENWDQRVRALGEPLVRPGAEAAFWRAALPELARRPGQYLRLSALDPDSAASQALFNILREQGRPYYHTRDYARAVLHAGRSSAEHAAEHVRGKVLKEHRRLRARLADRGALVFDRLSRGDAVDPWIDALFSLEQTGWKGREGVAATADSATEHCFRAILRAAHADGTLDFHRMSVGGQPIAMLTNLECGDEAFQLKIAYDEAWASFSPGVLIEMEYLAYALDRRGLRRVDSCARAGHPMIDRIWPERRRIVSLAVPFDNAFSRLLCLGQDRWRARRVDRSATIQGIAA</sequence>
<name>A0A1H7U338_9SPHN</name>
<evidence type="ECO:0000313" key="3">
    <source>
        <dbReference type="Proteomes" id="UP000199214"/>
    </source>
</evidence>
<keyword evidence="2" id="KW-0808">Transferase</keyword>
<reference evidence="3" key="1">
    <citation type="submission" date="2016-10" db="EMBL/GenBank/DDBJ databases">
        <authorList>
            <person name="Varghese N."/>
            <person name="Submissions S."/>
        </authorList>
    </citation>
    <scope>NUCLEOTIDE SEQUENCE [LARGE SCALE GENOMIC DNA]</scope>
    <source>
        <strain evidence="3">JS21-1</strain>
    </source>
</reference>
<dbReference type="Proteomes" id="UP000199214">
    <property type="component" value="Unassembled WGS sequence"/>
</dbReference>
<feature type="domain" description="BioF2-like acetyltransferase" evidence="1">
    <location>
        <begin position="181"/>
        <end position="320"/>
    </location>
</feature>
<keyword evidence="3" id="KW-1185">Reference proteome</keyword>
<dbReference type="InterPro" id="IPR038740">
    <property type="entry name" value="BioF2-like_GNAT_dom"/>
</dbReference>
<dbReference type="EMBL" id="FNZZ01000006">
    <property type="protein sequence ID" value="SEL91086.1"/>
    <property type="molecule type" value="Genomic_DNA"/>
</dbReference>